<keyword evidence="2" id="KW-1185">Reference proteome</keyword>
<dbReference type="AlphaFoldDB" id="A0A8X6MWQ2"/>
<comment type="caution">
    <text evidence="1">The sequence shown here is derived from an EMBL/GenBank/DDBJ whole genome shotgun (WGS) entry which is preliminary data.</text>
</comment>
<gene>
    <name evidence="1" type="ORF">NPIL_681611</name>
</gene>
<evidence type="ECO:0000313" key="1">
    <source>
        <dbReference type="EMBL" id="GFS81479.1"/>
    </source>
</evidence>
<protein>
    <submittedName>
        <fullName evidence="1">Uncharacterized protein</fullName>
    </submittedName>
</protein>
<proteinExistence type="predicted"/>
<sequence length="194" mass="21488">MANVQPGATSQGATFSAKARQRFSRMCWLSEVLAAVPLLVQMMAGSFAPEHVCNLLQSCSGRNLQRCNLPNGLKLCKAFSSARTAADGSAKISPPAKLPCGWGGTCQYSADAEPDVRKKTKVELRDPKLAEFEKDLTQIVATFPLTRTREHPDYKGASCYQIQEQRIDTLRGECVYTYDTAKFVHHNSRTYHQV</sequence>
<organism evidence="1 2">
    <name type="scientific">Nephila pilipes</name>
    <name type="common">Giant wood spider</name>
    <name type="synonym">Nephila maculata</name>
    <dbReference type="NCBI Taxonomy" id="299642"/>
    <lineage>
        <taxon>Eukaryota</taxon>
        <taxon>Metazoa</taxon>
        <taxon>Ecdysozoa</taxon>
        <taxon>Arthropoda</taxon>
        <taxon>Chelicerata</taxon>
        <taxon>Arachnida</taxon>
        <taxon>Araneae</taxon>
        <taxon>Araneomorphae</taxon>
        <taxon>Entelegynae</taxon>
        <taxon>Araneoidea</taxon>
        <taxon>Nephilidae</taxon>
        <taxon>Nephila</taxon>
    </lineage>
</organism>
<accession>A0A8X6MWQ2</accession>
<dbReference type="Proteomes" id="UP000887013">
    <property type="component" value="Unassembled WGS sequence"/>
</dbReference>
<name>A0A8X6MWQ2_NEPPI</name>
<dbReference type="EMBL" id="BMAW01051606">
    <property type="protein sequence ID" value="GFS81479.1"/>
    <property type="molecule type" value="Genomic_DNA"/>
</dbReference>
<evidence type="ECO:0000313" key="2">
    <source>
        <dbReference type="Proteomes" id="UP000887013"/>
    </source>
</evidence>
<reference evidence="1" key="1">
    <citation type="submission" date="2020-08" db="EMBL/GenBank/DDBJ databases">
        <title>Multicomponent nature underlies the extraordinary mechanical properties of spider dragline silk.</title>
        <authorList>
            <person name="Kono N."/>
            <person name="Nakamura H."/>
            <person name="Mori M."/>
            <person name="Yoshida Y."/>
            <person name="Ohtoshi R."/>
            <person name="Malay A.D."/>
            <person name="Moran D.A.P."/>
            <person name="Tomita M."/>
            <person name="Numata K."/>
            <person name="Arakawa K."/>
        </authorList>
    </citation>
    <scope>NUCLEOTIDE SEQUENCE</scope>
</reference>